<evidence type="ECO:0008006" key="5">
    <source>
        <dbReference type="Google" id="ProtNLM"/>
    </source>
</evidence>
<protein>
    <recommendedName>
        <fullName evidence="5">RxLR effector protein</fullName>
    </recommendedName>
</protein>
<feature type="chain" id="PRO_5003670488" description="RxLR effector protein" evidence="2">
    <location>
        <begin position="19"/>
        <end position="188"/>
    </location>
</feature>
<feature type="region of interest" description="Disordered" evidence="1">
    <location>
        <begin position="142"/>
        <end position="188"/>
    </location>
</feature>
<dbReference type="EMBL" id="GL870878">
    <property type="protein sequence ID" value="EIJ88755.1"/>
    <property type="molecule type" value="Genomic_DNA"/>
</dbReference>
<dbReference type="HOGENOM" id="CLU_1441418_0_0_1"/>
<proteinExistence type="predicted"/>
<organism evidence="3 4">
    <name type="scientific">Nematocida parisii (strain ERTm3)</name>
    <name type="common">Nematode killer fungus</name>
    <dbReference type="NCBI Taxonomy" id="935791"/>
    <lineage>
        <taxon>Eukaryota</taxon>
        <taxon>Fungi</taxon>
        <taxon>Fungi incertae sedis</taxon>
        <taxon>Microsporidia</taxon>
        <taxon>Nematocida</taxon>
    </lineage>
</organism>
<dbReference type="Proteomes" id="UP000002872">
    <property type="component" value="Unassembled WGS sequence"/>
</dbReference>
<evidence type="ECO:0000313" key="4">
    <source>
        <dbReference type="Proteomes" id="UP000002872"/>
    </source>
</evidence>
<keyword evidence="4" id="KW-1185">Reference proteome</keyword>
<feature type="signal peptide" evidence="2">
    <location>
        <begin position="1"/>
        <end position="18"/>
    </location>
</feature>
<dbReference type="OrthoDB" id="2197873at2759"/>
<name>I3EHQ8_NEMP3</name>
<dbReference type="AlphaFoldDB" id="I3EHQ8"/>
<feature type="compositionally biased region" description="Low complexity" evidence="1">
    <location>
        <begin position="144"/>
        <end position="164"/>
    </location>
</feature>
<dbReference type="VEuPathDB" id="MicrosporidiaDB:NEQG_01445"/>
<evidence type="ECO:0000313" key="3">
    <source>
        <dbReference type="EMBL" id="EIJ88755.1"/>
    </source>
</evidence>
<keyword evidence="2" id="KW-0732">Signal</keyword>
<reference evidence="3" key="1">
    <citation type="submission" date="2011-01" db="EMBL/GenBank/DDBJ databases">
        <title>The Genome Sequence of Nematocida parisii strain ERTm3.</title>
        <authorList>
            <consortium name="The Broad Institute Genome Sequencing Platform"/>
            <consortium name="The Broad Institute Genome Sequencing Center for Infectious Disease"/>
            <person name="Cuomo C."/>
            <person name="Troemel E."/>
            <person name="Young S.K."/>
            <person name="Zeng Q."/>
            <person name="Gargeya S."/>
            <person name="Fitzgerald M."/>
            <person name="Haas B."/>
            <person name="Abouelleil A."/>
            <person name="Alvarado L."/>
            <person name="Arachchi H.M."/>
            <person name="Berlin A."/>
            <person name="Chapman S.B."/>
            <person name="Gearin G."/>
            <person name="Goldberg J."/>
            <person name="Griggs A."/>
            <person name="Gujja S."/>
            <person name="Hansen M."/>
            <person name="Heiman D."/>
            <person name="Howarth C."/>
            <person name="Larimer J."/>
            <person name="Lui A."/>
            <person name="MacDonald P.J.P."/>
            <person name="McCowen C."/>
            <person name="Montmayeur A."/>
            <person name="Murphy C."/>
            <person name="Neiman D."/>
            <person name="Pearson M."/>
            <person name="Priest M."/>
            <person name="Roberts A."/>
            <person name="Saif S."/>
            <person name="Shea T."/>
            <person name="Sisk P."/>
            <person name="Stolte C."/>
            <person name="Sykes S."/>
            <person name="Wortman J."/>
            <person name="Nusbaum C."/>
            <person name="Birren B."/>
        </authorList>
    </citation>
    <scope>NUCLEOTIDE SEQUENCE</scope>
    <source>
        <strain evidence="3">ERTm3</strain>
    </source>
</reference>
<evidence type="ECO:0000256" key="1">
    <source>
        <dbReference type="SAM" id="MobiDB-lite"/>
    </source>
</evidence>
<gene>
    <name evidence="3" type="ORF">NEQG_01445</name>
</gene>
<accession>I3EHQ8</accession>
<dbReference type="InParanoid" id="I3EHQ8"/>
<evidence type="ECO:0000256" key="2">
    <source>
        <dbReference type="SAM" id="SignalP"/>
    </source>
</evidence>
<dbReference type="OMA" id="GINPLME"/>
<sequence>MKILSSLGIILALGGVMADASTVTSNGTTIGGGSTDISSHRSAIDSTDNGEIQVGKLSKEQMKLINGWNKGKNADSIAKRLKLRTALRVTLYLPIEEPLSLNDLGPNSKLEILSALIGMGASVKADSASSMHTTLPPEYARLAKQQQQSETTTSSSVSSSSKSSTRTKRSSRSSGLVQESVEEEEEEE</sequence>